<name>A0A8S1GZ35_9PELO</name>
<dbReference type="AlphaFoldDB" id="A0A8S1GZ35"/>
<gene>
    <name evidence="5" type="ORF">CAUJ_LOCUS4678</name>
</gene>
<dbReference type="PANTHER" id="PTHR23055">
    <property type="entry name" value="CALCIUM BINDING PROTEINS"/>
    <property type="match status" value="1"/>
</dbReference>
<proteinExistence type="predicted"/>
<keyword evidence="6" id="KW-1185">Reference proteome</keyword>
<dbReference type="EMBL" id="CAJGYM010000009">
    <property type="protein sequence ID" value="CAD6188759.1"/>
    <property type="molecule type" value="Genomic_DNA"/>
</dbReference>
<evidence type="ECO:0000313" key="6">
    <source>
        <dbReference type="Proteomes" id="UP000835052"/>
    </source>
</evidence>
<keyword evidence="1" id="KW-0479">Metal-binding</keyword>
<feature type="domain" description="EF-hand" evidence="4">
    <location>
        <begin position="173"/>
        <end position="208"/>
    </location>
</feature>
<dbReference type="SMART" id="SM00054">
    <property type="entry name" value="EFh"/>
    <property type="match status" value="2"/>
</dbReference>
<dbReference type="SUPFAM" id="SSF47473">
    <property type="entry name" value="EF-hand"/>
    <property type="match status" value="1"/>
</dbReference>
<sequence length="219" mass="25568">MGQLYSKSIRRIPVFGVSVDKAIAKDFDLKINHKPDCLDYLLKKTRFSRQELKYLYQAFKQSCPKGFVEKQEFFQILKGFYCIRHTANAEPYASLMYDSLDPNAKGFITFTEFACNLSLLMRGALEEKLEWIFNLYDGHSRGYLLEDDFVHVYKAVLSLTGPITMKDRNLTIIVRKRIKKSFLKFDANKDGRITRNEFINCCLNDRGVLHALETFKVSW</sequence>
<dbReference type="PROSITE" id="PS00018">
    <property type="entry name" value="EF_HAND_1"/>
    <property type="match status" value="1"/>
</dbReference>
<dbReference type="PANTHER" id="PTHR23055:SF167">
    <property type="entry name" value="EF-HAND DOMAIN-CONTAINING PROTEIN"/>
    <property type="match status" value="1"/>
</dbReference>
<accession>A0A8S1GZ35</accession>
<dbReference type="Gene3D" id="1.10.238.10">
    <property type="entry name" value="EF-hand"/>
    <property type="match status" value="1"/>
</dbReference>
<evidence type="ECO:0000313" key="5">
    <source>
        <dbReference type="EMBL" id="CAD6188759.1"/>
    </source>
</evidence>
<dbReference type="Pfam" id="PF13499">
    <property type="entry name" value="EF-hand_7"/>
    <property type="match status" value="1"/>
</dbReference>
<dbReference type="PRINTS" id="PR00450">
    <property type="entry name" value="RECOVERIN"/>
</dbReference>
<reference evidence="5" key="1">
    <citation type="submission" date="2020-10" db="EMBL/GenBank/DDBJ databases">
        <authorList>
            <person name="Kikuchi T."/>
        </authorList>
    </citation>
    <scope>NUCLEOTIDE SEQUENCE</scope>
    <source>
        <strain evidence="5">NKZ352</strain>
    </source>
</reference>
<feature type="domain" description="EF-hand" evidence="4">
    <location>
        <begin position="88"/>
        <end position="123"/>
    </location>
</feature>
<comment type="caution">
    <text evidence="5">The sequence shown here is derived from an EMBL/GenBank/DDBJ whole genome shotgun (WGS) entry which is preliminary data.</text>
</comment>
<evidence type="ECO:0000259" key="4">
    <source>
        <dbReference type="PROSITE" id="PS50222"/>
    </source>
</evidence>
<evidence type="ECO:0000256" key="1">
    <source>
        <dbReference type="ARBA" id="ARBA00022723"/>
    </source>
</evidence>
<evidence type="ECO:0000256" key="2">
    <source>
        <dbReference type="ARBA" id="ARBA00022737"/>
    </source>
</evidence>
<dbReference type="InterPro" id="IPR002048">
    <property type="entry name" value="EF_hand_dom"/>
</dbReference>
<dbReference type="GO" id="GO:0005509">
    <property type="term" value="F:calcium ion binding"/>
    <property type="evidence" value="ECO:0007669"/>
    <property type="project" value="InterPro"/>
</dbReference>
<evidence type="ECO:0000256" key="3">
    <source>
        <dbReference type="ARBA" id="ARBA00022837"/>
    </source>
</evidence>
<organism evidence="5 6">
    <name type="scientific">Caenorhabditis auriculariae</name>
    <dbReference type="NCBI Taxonomy" id="2777116"/>
    <lineage>
        <taxon>Eukaryota</taxon>
        <taxon>Metazoa</taxon>
        <taxon>Ecdysozoa</taxon>
        <taxon>Nematoda</taxon>
        <taxon>Chromadorea</taxon>
        <taxon>Rhabditida</taxon>
        <taxon>Rhabditina</taxon>
        <taxon>Rhabditomorpha</taxon>
        <taxon>Rhabditoidea</taxon>
        <taxon>Rhabditidae</taxon>
        <taxon>Peloderinae</taxon>
        <taxon>Caenorhabditis</taxon>
    </lineage>
</organism>
<keyword evidence="3" id="KW-0106">Calcium</keyword>
<dbReference type="Proteomes" id="UP000835052">
    <property type="component" value="Unassembled WGS sequence"/>
</dbReference>
<keyword evidence="2" id="KW-0677">Repeat</keyword>
<dbReference type="InterPro" id="IPR018247">
    <property type="entry name" value="EF_Hand_1_Ca_BS"/>
</dbReference>
<dbReference type="PROSITE" id="PS50222">
    <property type="entry name" value="EF_HAND_2"/>
    <property type="match status" value="2"/>
</dbReference>
<protein>
    <recommendedName>
        <fullName evidence="4">EF-hand domain-containing protein</fullName>
    </recommendedName>
</protein>
<dbReference type="InterPro" id="IPR011992">
    <property type="entry name" value="EF-hand-dom_pair"/>
</dbReference>
<dbReference type="InterPro" id="IPR028846">
    <property type="entry name" value="Recoverin"/>
</dbReference>
<dbReference type="OrthoDB" id="191686at2759"/>